<reference evidence="2" key="1">
    <citation type="journal article" date="2011" name="Environ. Microbiol.">
        <title>Genomic insights into the metabolic potential of the polycyclic aromatic hydrocarbon degrading sulfate-reducing Deltaproteobacterium N47.</title>
        <authorList>
            <person name="Bergmann F."/>
            <person name="Selesi D."/>
            <person name="Weinmaier T."/>
            <person name="Tischler P."/>
            <person name="Rattei T."/>
            <person name="Meckenstock R.U."/>
        </authorList>
    </citation>
    <scope>NUCLEOTIDE SEQUENCE</scope>
</reference>
<dbReference type="EMBL" id="FR695874">
    <property type="protein sequence ID" value="CBX30357.1"/>
    <property type="molecule type" value="Genomic_DNA"/>
</dbReference>
<feature type="transmembrane region" description="Helical" evidence="1">
    <location>
        <begin position="20"/>
        <end position="37"/>
    </location>
</feature>
<organism evidence="2">
    <name type="scientific">uncultured Desulfobacterium sp</name>
    <dbReference type="NCBI Taxonomy" id="201089"/>
    <lineage>
        <taxon>Bacteria</taxon>
        <taxon>Pseudomonadati</taxon>
        <taxon>Thermodesulfobacteriota</taxon>
        <taxon>Desulfobacteria</taxon>
        <taxon>Desulfobacterales</taxon>
        <taxon>Desulfobacteriaceae</taxon>
        <taxon>Desulfobacterium</taxon>
        <taxon>environmental samples</taxon>
    </lineage>
</organism>
<protein>
    <submittedName>
        <fullName evidence="2">Uncharacterized protein</fullName>
    </submittedName>
</protein>
<gene>
    <name evidence="2" type="ORF">N47_D31660</name>
</gene>
<keyword evidence="1" id="KW-0472">Membrane</keyword>
<evidence type="ECO:0000313" key="2">
    <source>
        <dbReference type="EMBL" id="CBX30357.1"/>
    </source>
</evidence>
<keyword evidence="1" id="KW-1133">Transmembrane helix</keyword>
<name>E1YI88_9BACT</name>
<evidence type="ECO:0000256" key="1">
    <source>
        <dbReference type="SAM" id="Phobius"/>
    </source>
</evidence>
<keyword evidence="1" id="KW-0812">Transmembrane</keyword>
<accession>E1YI88</accession>
<dbReference type="AlphaFoldDB" id="E1YI88"/>
<sequence length="53" mass="6053">MADKKVSLRNFIYRELFKAALLPLFVIAVTLLSLYFIRNRPGYGSCLGDSKRS</sequence>
<proteinExistence type="predicted"/>